<evidence type="ECO:0000313" key="2">
    <source>
        <dbReference type="Proteomes" id="UP001527181"/>
    </source>
</evidence>
<dbReference type="InterPro" id="IPR019694">
    <property type="entry name" value="Phage_HP1_Orf23"/>
</dbReference>
<name>A0ABT4H823_PAEAL</name>
<evidence type="ECO:0000313" key="1">
    <source>
        <dbReference type="EMBL" id="MCY9764757.1"/>
    </source>
</evidence>
<proteinExistence type="predicted"/>
<dbReference type="Proteomes" id="UP001527181">
    <property type="component" value="Unassembled WGS sequence"/>
</dbReference>
<dbReference type="EMBL" id="JAMDNP010000116">
    <property type="protein sequence ID" value="MCY9764757.1"/>
    <property type="molecule type" value="Genomic_DNA"/>
</dbReference>
<dbReference type="RefSeq" id="WP_268641245.1">
    <property type="nucleotide sequence ID" value="NZ_JAMDNP010000116.1"/>
</dbReference>
<accession>A0ABT4H823</accession>
<protein>
    <submittedName>
        <fullName evidence="1">DUF2586 domain-containing protein</fullName>
    </submittedName>
</protein>
<comment type="caution">
    <text evidence="1">The sequence shown here is derived from an EMBL/GenBank/DDBJ whole genome shotgun (WGS) entry which is preliminary data.</text>
</comment>
<organism evidence="1 2">
    <name type="scientific">Paenibacillus alvei</name>
    <name type="common">Bacillus alvei</name>
    <dbReference type="NCBI Taxonomy" id="44250"/>
    <lineage>
        <taxon>Bacteria</taxon>
        <taxon>Bacillati</taxon>
        <taxon>Bacillota</taxon>
        <taxon>Bacilli</taxon>
        <taxon>Bacillales</taxon>
        <taxon>Paenibacillaceae</taxon>
        <taxon>Paenibacillus</taxon>
    </lineage>
</organism>
<gene>
    <name evidence="1" type="ORF">M5X12_30145</name>
</gene>
<dbReference type="Pfam" id="PF10758">
    <property type="entry name" value="DUF2586"/>
    <property type="match status" value="1"/>
</dbReference>
<keyword evidence="2" id="KW-1185">Reference proteome</keyword>
<sequence length="475" mass="52267">MLRDVSTSITDGGLGIGASKGEGVHVKIGVSPVTSSVPIIVTGNMSAAKIKELLGASPLADATMDSVEWGSDKLYCLPVSPSVAGKVGKVLKQGTGTGNATVTGTPNNAYEVIIQIIEAGSLNTAALRYSTDGGYSYSDELTLPASGELKISDTGLIFKFTEADTDKANSFKAGDTYSVECEAPQMSNQDVLTALYKLRNVSFMYEYIHIVGDSAKPLWAALSKEIEKFHFVYKRPVFMVCEATRQQENESIDDYVQRLISDRKGLQNFDIQIVSARSRYTRMDGRMMDINNAGIVCGLYSRAKPQQSIGETKSFSISESKMKELLPIGIEDYIGLLDEESYLTFRRYEGLEGFYVTNARMMAPEGSDYRYAEDVRVKNKLIRQTRKEALVHLQSEVDMTDVQGSLETIAKFIETPIDEMVRNKEISSGRIVVPPGQDILTTEKLEVVIRYVPVGHIREIQIDLGMENPFKGGAN</sequence>
<reference evidence="1 2" key="1">
    <citation type="submission" date="2022-05" db="EMBL/GenBank/DDBJ databases">
        <title>Genome Sequencing of Bee-Associated Microbes.</title>
        <authorList>
            <person name="Dunlap C."/>
        </authorList>
    </citation>
    <scope>NUCLEOTIDE SEQUENCE [LARGE SCALE GENOMIC DNA]</scope>
    <source>
        <strain evidence="1 2">NRRL B-04010</strain>
    </source>
</reference>